<proteinExistence type="predicted"/>
<dbReference type="InterPro" id="IPR018707">
    <property type="entry name" value="LpxR"/>
</dbReference>
<evidence type="ECO:0000313" key="3">
    <source>
        <dbReference type="Proteomes" id="UP000192796"/>
    </source>
</evidence>
<organism evidence="2 3">
    <name type="scientific">Niastella vici</name>
    <dbReference type="NCBI Taxonomy" id="1703345"/>
    <lineage>
        <taxon>Bacteria</taxon>
        <taxon>Pseudomonadati</taxon>
        <taxon>Bacteroidota</taxon>
        <taxon>Chitinophagia</taxon>
        <taxon>Chitinophagales</taxon>
        <taxon>Chitinophagaceae</taxon>
        <taxon>Niastella</taxon>
    </lineage>
</organism>
<gene>
    <name evidence="2" type="ORF">A3860_06235</name>
</gene>
<dbReference type="Proteomes" id="UP000192796">
    <property type="component" value="Unassembled WGS sequence"/>
</dbReference>
<dbReference type="OrthoDB" id="622552at2"/>
<name>A0A1V9FSU4_9BACT</name>
<evidence type="ECO:0008006" key="4">
    <source>
        <dbReference type="Google" id="ProtNLM"/>
    </source>
</evidence>
<keyword evidence="3" id="KW-1185">Reference proteome</keyword>
<dbReference type="EMBL" id="LVYD01000058">
    <property type="protein sequence ID" value="OQP61306.1"/>
    <property type="molecule type" value="Genomic_DNA"/>
</dbReference>
<sequence>MQWGRFITGCLIGCCVTGTAWAQQPKAYRHLLRVYEDNDNINIRGVGTDQGYTNGSRIDYFFIKDKPSRFFLDRIMPKAGDSSLNTWGWGLMQVIMTPKNIIKRIPDKNDFPYAGALFATHTLHSTNSIKKYNIQTEFMFGVMGPPSLAKQTQRTAHRIVRIVQPGGWDYQLKTDPLLNMSVAGEKELVHINNSIEFIGGAQGFAGTALNGASLYSLIRIGRMTPYFDGYGSQFATPKGTRQRKQFYFILRPSVEWVLYNALIDGGVFNHSHEPVPGQPNDPNNDEPKKDPMVRKRFVAKLDYGMALSLGRVCLSFTQTTMTPMVKGTDIQEVGNVSVFLAW</sequence>
<evidence type="ECO:0000256" key="1">
    <source>
        <dbReference type="SAM" id="MobiDB-lite"/>
    </source>
</evidence>
<reference evidence="2 3" key="1">
    <citation type="submission" date="2016-03" db="EMBL/GenBank/DDBJ databases">
        <title>Niastella vici sp. nov., isolated from farmland soil.</title>
        <authorList>
            <person name="Chen L."/>
            <person name="Wang D."/>
            <person name="Yang S."/>
            <person name="Wang G."/>
        </authorList>
    </citation>
    <scope>NUCLEOTIDE SEQUENCE [LARGE SCALE GENOMIC DNA]</scope>
    <source>
        <strain evidence="2 3">DJ57</strain>
    </source>
</reference>
<feature type="region of interest" description="Disordered" evidence="1">
    <location>
        <begin position="270"/>
        <end position="290"/>
    </location>
</feature>
<dbReference type="RefSeq" id="WP_158085370.1">
    <property type="nucleotide sequence ID" value="NZ_LVYD01000058.1"/>
</dbReference>
<dbReference type="AlphaFoldDB" id="A0A1V9FSU4"/>
<evidence type="ECO:0000313" key="2">
    <source>
        <dbReference type="EMBL" id="OQP61306.1"/>
    </source>
</evidence>
<dbReference type="STRING" id="1703345.A3860_06235"/>
<protein>
    <recommendedName>
        <fullName evidence="4">Lipid A deacylase LpxR family protein</fullName>
    </recommendedName>
</protein>
<accession>A0A1V9FSU4</accession>
<dbReference type="Pfam" id="PF09982">
    <property type="entry name" value="LpxR"/>
    <property type="match status" value="1"/>
</dbReference>
<comment type="caution">
    <text evidence="2">The sequence shown here is derived from an EMBL/GenBank/DDBJ whole genome shotgun (WGS) entry which is preliminary data.</text>
</comment>
<dbReference type="Gene3D" id="2.40.128.140">
    <property type="entry name" value="Outer membrane protein"/>
    <property type="match status" value="1"/>
</dbReference>
<dbReference type="InterPro" id="IPR037107">
    <property type="entry name" value="Put_OMP_sf"/>
</dbReference>